<evidence type="ECO:0000256" key="1">
    <source>
        <dbReference type="SAM" id="Phobius"/>
    </source>
</evidence>
<protein>
    <recommendedName>
        <fullName evidence="2">Potassium channel domain-containing protein</fullName>
    </recommendedName>
</protein>
<evidence type="ECO:0000313" key="3">
    <source>
        <dbReference type="EMBL" id="CAL1549000.1"/>
    </source>
</evidence>
<sequence>FALCFGAVGFHYFEGWNWVDSFYMATETVTTVGYGDLPPRSQSGKLFAMVFMLLGAGTVLYALTVLAQSVLQSELVE</sequence>
<feature type="non-terminal residue" evidence="3">
    <location>
        <position position="1"/>
    </location>
</feature>
<dbReference type="AlphaFoldDB" id="A0AAV2ITA5"/>
<organism evidence="3 4">
    <name type="scientific">Lymnaea stagnalis</name>
    <name type="common">Great pond snail</name>
    <name type="synonym">Helix stagnalis</name>
    <dbReference type="NCBI Taxonomy" id="6523"/>
    <lineage>
        <taxon>Eukaryota</taxon>
        <taxon>Metazoa</taxon>
        <taxon>Spiralia</taxon>
        <taxon>Lophotrochozoa</taxon>
        <taxon>Mollusca</taxon>
        <taxon>Gastropoda</taxon>
        <taxon>Heterobranchia</taxon>
        <taxon>Euthyneura</taxon>
        <taxon>Panpulmonata</taxon>
        <taxon>Hygrophila</taxon>
        <taxon>Lymnaeoidea</taxon>
        <taxon>Lymnaeidae</taxon>
        <taxon>Lymnaea</taxon>
    </lineage>
</organism>
<feature type="transmembrane region" description="Helical" evidence="1">
    <location>
        <begin position="46"/>
        <end position="71"/>
    </location>
</feature>
<dbReference type="Gene3D" id="1.10.287.70">
    <property type="match status" value="1"/>
</dbReference>
<dbReference type="PANTHER" id="PTHR43833:SF9">
    <property type="entry name" value="POTASSIUM CHANNEL PROTEIN YUGO-RELATED"/>
    <property type="match status" value="1"/>
</dbReference>
<gene>
    <name evidence="3" type="ORF">GSLYS_00022317001</name>
</gene>
<dbReference type="InterPro" id="IPR013099">
    <property type="entry name" value="K_chnl_dom"/>
</dbReference>
<accession>A0AAV2ITA5</accession>
<dbReference type="PANTHER" id="PTHR43833">
    <property type="entry name" value="POTASSIUM CHANNEL PROTEIN 2-RELATED-RELATED"/>
    <property type="match status" value="1"/>
</dbReference>
<proteinExistence type="predicted"/>
<dbReference type="Pfam" id="PF07885">
    <property type="entry name" value="Ion_trans_2"/>
    <property type="match status" value="1"/>
</dbReference>
<evidence type="ECO:0000259" key="2">
    <source>
        <dbReference type="Pfam" id="PF07885"/>
    </source>
</evidence>
<name>A0AAV2ITA5_LYMST</name>
<dbReference type="InterPro" id="IPR050721">
    <property type="entry name" value="Trk_Ktr_HKT_K-transport"/>
</dbReference>
<dbReference type="Proteomes" id="UP001497497">
    <property type="component" value="Unassembled WGS sequence"/>
</dbReference>
<comment type="caution">
    <text evidence="3">The sequence shown here is derived from an EMBL/GenBank/DDBJ whole genome shotgun (WGS) entry which is preliminary data.</text>
</comment>
<keyword evidence="1" id="KW-0472">Membrane</keyword>
<feature type="domain" description="Potassium channel" evidence="2">
    <location>
        <begin position="2"/>
        <end position="70"/>
    </location>
</feature>
<keyword evidence="4" id="KW-1185">Reference proteome</keyword>
<reference evidence="3 4" key="1">
    <citation type="submission" date="2024-04" db="EMBL/GenBank/DDBJ databases">
        <authorList>
            <consortium name="Genoscope - CEA"/>
            <person name="William W."/>
        </authorList>
    </citation>
    <scope>NUCLEOTIDE SEQUENCE [LARGE SCALE GENOMIC DNA]</scope>
</reference>
<evidence type="ECO:0000313" key="4">
    <source>
        <dbReference type="Proteomes" id="UP001497497"/>
    </source>
</evidence>
<keyword evidence="1" id="KW-0812">Transmembrane</keyword>
<dbReference type="SUPFAM" id="SSF81324">
    <property type="entry name" value="Voltage-gated potassium channels"/>
    <property type="match status" value="1"/>
</dbReference>
<feature type="non-terminal residue" evidence="3">
    <location>
        <position position="77"/>
    </location>
</feature>
<dbReference type="EMBL" id="CAXITT010002752">
    <property type="protein sequence ID" value="CAL1549000.1"/>
    <property type="molecule type" value="Genomic_DNA"/>
</dbReference>
<keyword evidence="1" id="KW-1133">Transmembrane helix</keyword>